<dbReference type="AlphaFoldDB" id="A0A484GTV7"/>
<gene>
    <name evidence="2" type="ORF">DBR06_SOUSAS2110071</name>
</gene>
<dbReference type="InterPro" id="IPR046341">
    <property type="entry name" value="SET_dom_sf"/>
</dbReference>
<protein>
    <recommendedName>
        <fullName evidence="4">PR domain zinc finger protein 16</fullName>
    </recommendedName>
</protein>
<dbReference type="EMBL" id="QWLN02004155">
    <property type="protein sequence ID" value="TEA39314.1"/>
    <property type="molecule type" value="Genomic_DNA"/>
</dbReference>
<evidence type="ECO:0008006" key="4">
    <source>
        <dbReference type="Google" id="ProtNLM"/>
    </source>
</evidence>
<accession>A0A484GTV7</accession>
<keyword evidence="3" id="KW-1185">Reference proteome</keyword>
<proteinExistence type="predicted"/>
<organism evidence="2 3">
    <name type="scientific">Sousa chinensis</name>
    <name type="common">Indo-pacific humpbacked dolphin</name>
    <name type="synonym">Steno chinensis</name>
    <dbReference type="NCBI Taxonomy" id="103600"/>
    <lineage>
        <taxon>Eukaryota</taxon>
        <taxon>Metazoa</taxon>
        <taxon>Chordata</taxon>
        <taxon>Craniata</taxon>
        <taxon>Vertebrata</taxon>
        <taxon>Euteleostomi</taxon>
        <taxon>Mammalia</taxon>
        <taxon>Eutheria</taxon>
        <taxon>Laurasiatheria</taxon>
        <taxon>Artiodactyla</taxon>
        <taxon>Whippomorpha</taxon>
        <taxon>Cetacea</taxon>
        <taxon>Odontoceti</taxon>
        <taxon>Delphinidae</taxon>
        <taxon>Sousa</taxon>
    </lineage>
</organism>
<feature type="non-terminal residue" evidence="2">
    <location>
        <position position="115"/>
    </location>
</feature>
<evidence type="ECO:0000256" key="1">
    <source>
        <dbReference type="SAM" id="MobiDB-lite"/>
    </source>
</evidence>
<feature type="region of interest" description="Disordered" evidence="1">
    <location>
        <begin position="1"/>
        <end position="52"/>
    </location>
</feature>
<name>A0A484GTV7_SOUCH</name>
<dbReference type="Gene3D" id="2.170.270.10">
    <property type="entry name" value="SET domain"/>
    <property type="match status" value="1"/>
</dbReference>
<comment type="caution">
    <text evidence="2">The sequence shown here is derived from an EMBL/GenBank/DDBJ whole genome shotgun (WGS) entry which is preliminary data.</text>
</comment>
<reference evidence="2 3" key="1">
    <citation type="journal article" date="2018" name="Genomics">
        <title>Molecular footprints of inshore aquatic adaptation in Indo-Pacific humpback dolphin (Sousa chinensis).</title>
        <authorList>
            <person name="Ming Y."/>
            <person name="Jian J."/>
            <person name="Yu F."/>
            <person name="Yu X."/>
            <person name="Wang J."/>
            <person name="Liu W."/>
        </authorList>
    </citation>
    <scope>NUCLEOTIDE SEQUENCE [LARGE SCALE GENOMIC DNA]</scope>
    <source>
        <strain evidence="2">MY-2018</strain>
        <tissue evidence="2">Skin</tissue>
    </source>
</reference>
<dbReference type="Proteomes" id="UP000295264">
    <property type="component" value="Unassembled WGS sequence"/>
</dbReference>
<sequence>IVNNMYGPDPDLLAGESAEDETEDSIMSPIPMGPPSPFPTSEDFTPKEGSPYEAPVYIPEDIPIPPDFELRESSIPGAGLGIWAKKKMEVGERFGPYMVAPRAALKEVDFGWEVS</sequence>
<evidence type="ECO:0000313" key="2">
    <source>
        <dbReference type="EMBL" id="TEA39314.1"/>
    </source>
</evidence>
<evidence type="ECO:0000313" key="3">
    <source>
        <dbReference type="Proteomes" id="UP000295264"/>
    </source>
</evidence>
<feature type="non-terminal residue" evidence="2">
    <location>
        <position position="1"/>
    </location>
</feature>